<evidence type="ECO:0000313" key="2">
    <source>
        <dbReference type="EMBL" id="CAD6194502.1"/>
    </source>
</evidence>
<evidence type="ECO:0000256" key="1">
    <source>
        <dbReference type="SAM" id="MobiDB-lite"/>
    </source>
</evidence>
<protein>
    <submittedName>
        <fullName evidence="2">Uncharacterized protein</fullName>
    </submittedName>
</protein>
<dbReference type="AlphaFoldDB" id="A0A8S1HHQ2"/>
<organism evidence="2 3">
    <name type="scientific">Caenorhabditis auriculariae</name>
    <dbReference type="NCBI Taxonomy" id="2777116"/>
    <lineage>
        <taxon>Eukaryota</taxon>
        <taxon>Metazoa</taxon>
        <taxon>Ecdysozoa</taxon>
        <taxon>Nematoda</taxon>
        <taxon>Chromadorea</taxon>
        <taxon>Rhabditida</taxon>
        <taxon>Rhabditina</taxon>
        <taxon>Rhabditomorpha</taxon>
        <taxon>Rhabditoidea</taxon>
        <taxon>Rhabditidae</taxon>
        <taxon>Peloderinae</taxon>
        <taxon>Caenorhabditis</taxon>
    </lineage>
</organism>
<evidence type="ECO:0000313" key="3">
    <source>
        <dbReference type="Proteomes" id="UP000835052"/>
    </source>
</evidence>
<feature type="region of interest" description="Disordered" evidence="1">
    <location>
        <begin position="20"/>
        <end position="126"/>
    </location>
</feature>
<sequence>MTDHVTFPTFPKKCRLDWSTMGNASSLLPPSQSLSGAKSVAGSQKEVPSNKAQSEAPKVAVPSKATQKTEAPSKSEVPKTAVPKSVFKSVTPPKPKQDEGAYESIDTPIEALPDPPKIPQAKSGKN</sequence>
<name>A0A8S1HHQ2_9PELO</name>
<gene>
    <name evidence="2" type="ORF">CAUJ_LOCUS10421</name>
</gene>
<reference evidence="2" key="1">
    <citation type="submission" date="2020-10" db="EMBL/GenBank/DDBJ databases">
        <authorList>
            <person name="Kikuchi T."/>
        </authorList>
    </citation>
    <scope>NUCLEOTIDE SEQUENCE</scope>
    <source>
        <strain evidence="2">NKZ352</strain>
    </source>
</reference>
<comment type="caution">
    <text evidence="2">The sequence shown here is derived from an EMBL/GenBank/DDBJ whole genome shotgun (WGS) entry which is preliminary data.</text>
</comment>
<accession>A0A8S1HHQ2</accession>
<dbReference type="Proteomes" id="UP000835052">
    <property type="component" value="Unassembled WGS sequence"/>
</dbReference>
<proteinExistence type="predicted"/>
<keyword evidence="3" id="KW-1185">Reference proteome</keyword>
<feature type="compositionally biased region" description="Low complexity" evidence="1">
    <location>
        <begin position="25"/>
        <end position="35"/>
    </location>
</feature>
<dbReference type="EMBL" id="CAJGYM010000045">
    <property type="protein sequence ID" value="CAD6194502.1"/>
    <property type="molecule type" value="Genomic_DNA"/>
</dbReference>